<evidence type="ECO:0000313" key="4">
    <source>
        <dbReference type="Proteomes" id="UP001228044"/>
    </source>
</evidence>
<organism evidence="3 4">
    <name type="scientific">Roseateles violae</name>
    <dbReference type="NCBI Taxonomy" id="3058042"/>
    <lineage>
        <taxon>Bacteria</taxon>
        <taxon>Pseudomonadati</taxon>
        <taxon>Pseudomonadota</taxon>
        <taxon>Betaproteobacteria</taxon>
        <taxon>Burkholderiales</taxon>
        <taxon>Sphaerotilaceae</taxon>
        <taxon>Roseateles</taxon>
    </lineage>
</organism>
<accession>A0ABT8DT35</accession>
<dbReference type="GO" id="GO:0016787">
    <property type="term" value="F:hydrolase activity"/>
    <property type="evidence" value="ECO:0007669"/>
    <property type="project" value="UniProtKB-KW"/>
</dbReference>
<dbReference type="SUPFAM" id="SSF53474">
    <property type="entry name" value="alpha/beta-Hydrolases"/>
    <property type="match status" value="1"/>
</dbReference>
<evidence type="ECO:0000256" key="2">
    <source>
        <dbReference type="ARBA" id="ARBA00022801"/>
    </source>
</evidence>
<dbReference type="InterPro" id="IPR000801">
    <property type="entry name" value="Esterase-like"/>
</dbReference>
<dbReference type="InterPro" id="IPR029058">
    <property type="entry name" value="AB_hydrolase_fold"/>
</dbReference>
<dbReference type="PANTHER" id="PTHR40841:SF2">
    <property type="entry name" value="SIDEROPHORE-DEGRADING ESTERASE (EUROFUNG)"/>
    <property type="match status" value="1"/>
</dbReference>
<name>A0ABT8DT35_9BURK</name>
<evidence type="ECO:0000256" key="1">
    <source>
        <dbReference type="ARBA" id="ARBA00005622"/>
    </source>
</evidence>
<evidence type="ECO:0000313" key="3">
    <source>
        <dbReference type="EMBL" id="MDN3921475.1"/>
    </source>
</evidence>
<keyword evidence="4" id="KW-1185">Reference proteome</keyword>
<dbReference type="InterPro" id="IPR052558">
    <property type="entry name" value="Siderophore_Hydrolase_D"/>
</dbReference>
<reference evidence="3 4" key="1">
    <citation type="submission" date="2023-06" db="EMBL/GenBank/DDBJ databases">
        <title>Pelomonas sp. PFR6 16S ribosomal RNA gene Genome sequencing and assembly.</title>
        <authorList>
            <person name="Woo H."/>
        </authorList>
    </citation>
    <scope>NUCLEOTIDE SEQUENCE [LARGE SCALE GENOMIC DNA]</scope>
    <source>
        <strain evidence="3 4">PFR6</strain>
    </source>
</reference>
<sequence>MTNESAIDDFCSRVNGRDYRLLIWVPPVAPPPGGFPVLWVLDGSAYFGLAVDMVRNRGLLGAEITPAVVVGVTYPSEDISVWMTRRYEDLNATPTGGERFAYGAPTGGIESFLDMLADEALPRVESRARIDRGRMAIVGHSLGGHAVLHTLFTRPALFSSYVAISPSIWWHGGELLRHEEGFKAAVESRGCAARVFIGVGGLEQTLYEPRPGLENVDLERANAMIAQAFIIERAEALAARLQAFGAAAGLDVRYTCFPGETHMSVPFAAWRQAMDHALPFGSPP</sequence>
<comment type="caution">
    <text evidence="3">The sequence shown here is derived from an EMBL/GenBank/DDBJ whole genome shotgun (WGS) entry which is preliminary data.</text>
</comment>
<dbReference type="PANTHER" id="PTHR40841">
    <property type="entry name" value="SIDEROPHORE TRIACETYLFUSARININE C ESTERASE"/>
    <property type="match status" value="1"/>
</dbReference>
<dbReference type="EMBL" id="JAUHHC010000003">
    <property type="protein sequence ID" value="MDN3921475.1"/>
    <property type="molecule type" value="Genomic_DNA"/>
</dbReference>
<dbReference type="RefSeq" id="WP_290359764.1">
    <property type="nucleotide sequence ID" value="NZ_JAUHHC010000003.1"/>
</dbReference>
<keyword evidence="2 3" id="KW-0378">Hydrolase</keyword>
<dbReference type="Gene3D" id="3.40.50.1820">
    <property type="entry name" value="alpha/beta hydrolase"/>
    <property type="match status" value="1"/>
</dbReference>
<comment type="similarity">
    <text evidence="1">Belongs to the esterase D family.</text>
</comment>
<proteinExistence type="inferred from homology"/>
<gene>
    <name evidence="3" type="ORF">QWJ38_14375</name>
</gene>
<protein>
    <submittedName>
        <fullName evidence="3">Alpha/beta hydrolase-fold protein</fullName>
    </submittedName>
</protein>
<dbReference type="Proteomes" id="UP001228044">
    <property type="component" value="Unassembled WGS sequence"/>
</dbReference>
<dbReference type="Pfam" id="PF00756">
    <property type="entry name" value="Esterase"/>
    <property type="match status" value="1"/>
</dbReference>